<comment type="similarity">
    <text evidence="4">Belongs to the major facilitator superfamily. TCR/Tet family.</text>
</comment>
<evidence type="ECO:0000256" key="9">
    <source>
        <dbReference type="ARBA" id="ARBA00023136"/>
    </source>
</evidence>
<evidence type="ECO:0000256" key="7">
    <source>
        <dbReference type="ARBA" id="ARBA00022692"/>
    </source>
</evidence>
<dbReference type="PRINTS" id="PR01035">
    <property type="entry name" value="TCRTETA"/>
</dbReference>
<comment type="function">
    <text evidence="1">Resistance to tetracycline by an active tetracycline efflux. This is an energy-dependent process that decreases the accumulation of the antibiotic in whole cells. This protein functions as a metal-tetracycline/H(+) antiporter.</text>
</comment>
<evidence type="ECO:0000256" key="3">
    <source>
        <dbReference type="ARBA" id="ARBA00006236"/>
    </source>
</evidence>
<dbReference type="RefSeq" id="WP_338528096.1">
    <property type="nucleotide sequence ID" value="NZ_CP030941.1"/>
</dbReference>
<dbReference type="InterPro" id="IPR050189">
    <property type="entry name" value="MFS_Efflux_Transporters"/>
</dbReference>
<evidence type="ECO:0000313" key="13">
    <source>
        <dbReference type="Proteomes" id="UP001342418"/>
    </source>
</evidence>
<evidence type="ECO:0000259" key="11">
    <source>
        <dbReference type="PROSITE" id="PS50850"/>
    </source>
</evidence>
<feature type="transmembrane region" description="Helical" evidence="10">
    <location>
        <begin position="279"/>
        <end position="303"/>
    </location>
</feature>
<dbReference type="Pfam" id="PF07690">
    <property type="entry name" value="MFS_1"/>
    <property type="match status" value="1"/>
</dbReference>
<feature type="transmembrane region" description="Helical" evidence="10">
    <location>
        <begin position="249"/>
        <end position="267"/>
    </location>
</feature>
<evidence type="ECO:0000256" key="1">
    <source>
        <dbReference type="ARBA" id="ARBA00003279"/>
    </source>
</evidence>
<feature type="transmembrane region" description="Helical" evidence="10">
    <location>
        <begin position="102"/>
        <end position="124"/>
    </location>
</feature>
<evidence type="ECO:0000256" key="5">
    <source>
        <dbReference type="ARBA" id="ARBA00022448"/>
    </source>
</evidence>
<keyword evidence="8 10" id="KW-1133">Transmembrane helix</keyword>
<feature type="transmembrane region" description="Helical" evidence="10">
    <location>
        <begin position="371"/>
        <end position="392"/>
    </location>
</feature>
<dbReference type="EMBL" id="CP030941">
    <property type="protein sequence ID" value="UUP15598.1"/>
    <property type="molecule type" value="Genomic_DNA"/>
</dbReference>
<keyword evidence="10" id="KW-0997">Cell inner membrane</keyword>
<feature type="transmembrane region" description="Helical" evidence="10">
    <location>
        <begin position="343"/>
        <end position="365"/>
    </location>
</feature>
<dbReference type="Proteomes" id="UP001342418">
    <property type="component" value="Chromosome"/>
</dbReference>
<feature type="domain" description="Major facilitator superfamily (MFS) profile" evidence="11">
    <location>
        <begin position="13"/>
        <end position="399"/>
    </location>
</feature>
<comment type="similarity">
    <text evidence="3 10">Belongs to the major facilitator superfamily. Bcr/CmlA family.</text>
</comment>
<evidence type="ECO:0000256" key="8">
    <source>
        <dbReference type="ARBA" id="ARBA00022989"/>
    </source>
</evidence>
<dbReference type="CDD" id="cd17320">
    <property type="entry name" value="MFS_MdfA_MDR_like"/>
    <property type="match status" value="1"/>
</dbReference>
<dbReference type="InterPro" id="IPR011701">
    <property type="entry name" value="MFS"/>
</dbReference>
<feature type="transmembrane region" description="Helical" evidence="10">
    <location>
        <begin position="309"/>
        <end position="331"/>
    </location>
</feature>
<dbReference type="SUPFAM" id="SSF103473">
    <property type="entry name" value="MFS general substrate transporter"/>
    <property type="match status" value="1"/>
</dbReference>
<feature type="transmembrane region" description="Helical" evidence="10">
    <location>
        <begin position="47"/>
        <end position="67"/>
    </location>
</feature>
<name>A0ABY5MFT7_9HYPH</name>
<keyword evidence="7 10" id="KW-0812">Transmembrane</keyword>
<accession>A0ABY5MFT7</accession>
<feature type="transmembrane region" description="Helical" evidence="10">
    <location>
        <begin position="136"/>
        <end position="158"/>
    </location>
</feature>
<sequence>MSVRSLDRTTPPHILTLVMAAATAAVAMNVFLPSLPGMAEYFEADYGIVQLAVSLYLVATAILQLGIGPASDRFGRRPVMLASFAIFIASTFAATYAPTIEIFLVCRVLQAFAAAGMVLSRAIVRDTVGTDEAASRIGYITMGMTVAPMIGPLIGGFLDELYGWQATFHLMLAFGVLAFAVVWLDLGETNHSRSASMSSQLRNYPELFRSRRFWGYAATAAFTSGAFFAFLGGGPFVATVQLNLSPSQYGMYFVLITFGYMLGNFISGRFSRVVGIHPMMLAGNLVSAVGMALSIGLFAAGLYHPLALFGPTFFVGIGNGVTLPNATAGIVSVRPHLAGTASGLGGALQIGGGAVLSVVAGALLAPGSGPYPLLFVMFFSSIAGVLATLYVIHVARKMESL</sequence>
<dbReference type="InterPro" id="IPR020846">
    <property type="entry name" value="MFS_dom"/>
</dbReference>
<dbReference type="PANTHER" id="PTHR43124">
    <property type="entry name" value="PURINE EFFLUX PUMP PBUE"/>
    <property type="match status" value="1"/>
</dbReference>
<feature type="transmembrane region" description="Helical" evidence="10">
    <location>
        <begin position="164"/>
        <end position="184"/>
    </location>
</feature>
<feature type="transmembrane region" description="Helical" evidence="10">
    <location>
        <begin position="12"/>
        <end position="35"/>
    </location>
</feature>
<dbReference type="InterPro" id="IPR004812">
    <property type="entry name" value="Efflux_drug-R_Bcr/CmlA"/>
</dbReference>
<keyword evidence="9 10" id="KW-0472">Membrane</keyword>
<dbReference type="NCBIfam" id="TIGR00710">
    <property type="entry name" value="efflux_Bcr_CflA"/>
    <property type="match status" value="1"/>
</dbReference>
<evidence type="ECO:0000256" key="2">
    <source>
        <dbReference type="ARBA" id="ARBA00004651"/>
    </source>
</evidence>
<gene>
    <name evidence="12" type="primary">bcr_1</name>
    <name evidence="12" type="ORF">NTH_00036</name>
</gene>
<protein>
    <recommendedName>
        <fullName evidence="10">Bcr/CflA family efflux transporter</fullName>
    </recommendedName>
</protein>
<feature type="transmembrane region" description="Helical" evidence="10">
    <location>
        <begin position="79"/>
        <end position="96"/>
    </location>
</feature>
<feature type="transmembrane region" description="Helical" evidence="10">
    <location>
        <begin position="213"/>
        <end position="237"/>
    </location>
</feature>
<dbReference type="InterPro" id="IPR036259">
    <property type="entry name" value="MFS_trans_sf"/>
</dbReference>
<evidence type="ECO:0000256" key="6">
    <source>
        <dbReference type="ARBA" id="ARBA00022475"/>
    </source>
</evidence>
<keyword evidence="13" id="KW-1185">Reference proteome</keyword>
<dbReference type="PROSITE" id="PS50850">
    <property type="entry name" value="MFS"/>
    <property type="match status" value="1"/>
</dbReference>
<dbReference type="InterPro" id="IPR001958">
    <property type="entry name" value="Tet-R_TetA/multi-R_MdtG-like"/>
</dbReference>
<organism evidence="12 13">
    <name type="scientific">Nitratireductor thuwali</name>
    <dbReference type="NCBI Taxonomy" id="2267699"/>
    <lineage>
        <taxon>Bacteria</taxon>
        <taxon>Pseudomonadati</taxon>
        <taxon>Pseudomonadota</taxon>
        <taxon>Alphaproteobacteria</taxon>
        <taxon>Hyphomicrobiales</taxon>
        <taxon>Phyllobacteriaceae</taxon>
        <taxon>Nitratireductor</taxon>
    </lineage>
</organism>
<proteinExistence type="inferred from homology"/>
<keyword evidence="6" id="KW-1003">Cell membrane</keyword>
<evidence type="ECO:0000256" key="10">
    <source>
        <dbReference type="RuleBase" id="RU365088"/>
    </source>
</evidence>
<dbReference type="InterPro" id="IPR005829">
    <property type="entry name" value="Sugar_transporter_CS"/>
</dbReference>
<comment type="subcellular location">
    <subcellularLocation>
        <location evidence="10">Cell inner membrane</location>
        <topology evidence="10">Multi-pass membrane protein</topology>
    </subcellularLocation>
    <subcellularLocation>
        <location evidence="2">Cell membrane</location>
        <topology evidence="2">Multi-pass membrane protein</topology>
    </subcellularLocation>
</comment>
<evidence type="ECO:0000313" key="12">
    <source>
        <dbReference type="EMBL" id="UUP15598.1"/>
    </source>
</evidence>
<dbReference type="PROSITE" id="PS00216">
    <property type="entry name" value="SUGAR_TRANSPORT_1"/>
    <property type="match status" value="1"/>
</dbReference>
<reference evidence="12 13" key="1">
    <citation type="submission" date="2018-07" db="EMBL/GenBank/DDBJ databases">
        <title>Genome sequence of Nitratireductor thuwali#1536.</title>
        <authorList>
            <person name="Michoud G."/>
            <person name="Merlino G."/>
            <person name="Sefrji F.O."/>
            <person name="Daffonchio D."/>
        </authorList>
    </citation>
    <scope>NUCLEOTIDE SEQUENCE [LARGE SCALE GENOMIC DNA]</scope>
    <source>
        <strain evidence="13">Nit1536</strain>
    </source>
</reference>
<keyword evidence="5 10" id="KW-0813">Transport</keyword>
<dbReference type="Gene3D" id="1.20.1720.10">
    <property type="entry name" value="Multidrug resistance protein D"/>
    <property type="match status" value="1"/>
</dbReference>
<evidence type="ECO:0000256" key="4">
    <source>
        <dbReference type="ARBA" id="ARBA00007520"/>
    </source>
</evidence>
<dbReference type="PANTHER" id="PTHR43124:SF3">
    <property type="entry name" value="CHLORAMPHENICOL EFFLUX PUMP RV0191"/>
    <property type="match status" value="1"/>
</dbReference>